<dbReference type="RefSeq" id="WP_233054568.1">
    <property type="nucleotide sequence ID" value="NZ_JAIMJA010000025.1"/>
</dbReference>
<comment type="caution">
    <text evidence="1">The sequence shown here is derived from an EMBL/GenBank/DDBJ whole genome shotgun (WGS) entry which is preliminary data.</text>
</comment>
<accession>A0ABS8WCQ8</accession>
<evidence type="ECO:0000313" key="1">
    <source>
        <dbReference type="EMBL" id="MCE2596834.1"/>
    </source>
</evidence>
<evidence type="ECO:0000313" key="2">
    <source>
        <dbReference type="Proteomes" id="UP001201273"/>
    </source>
</evidence>
<dbReference type="Proteomes" id="UP001201273">
    <property type="component" value="Unassembled WGS sequence"/>
</dbReference>
<sequence>MIKLLNKETNVLLGELTESQLQFLIDQLEEEDSADQDYWISPEQIALFKEQGADYALLDLLEKAIAGTDGAEVIWQKA</sequence>
<proteinExistence type="predicted"/>
<keyword evidence="2" id="KW-1185">Reference proteome</keyword>
<reference evidence="1 2" key="1">
    <citation type="journal article" date="2022" name="Environ. Microbiol. Rep.">
        <title>Eco-phylogenetic analyses reveal divergent evolution of vitamin B12 metabolism in the marine bacterial family 'Psychromonadaceae'.</title>
        <authorList>
            <person name="Jin X."/>
            <person name="Yang Y."/>
            <person name="Cao H."/>
            <person name="Gao B."/>
            <person name="Zhao Z."/>
        </authorList>
    </citation>
    <scope>NUCLEOTIDE SEQUENCE [LARGE SCALE GENOMIC DNA]</scope>
    <source>
        <strain evidence="1 2">MKS20</strain>
    </source>
</reference>
<gene>
    <name evidence="1" type="ORF">K6Y31_18830</name>
</gene>
<organism evidence="1 2">
    <name type="scientific">Motilimonas cestriensis</name>
    <dbReference type="NCBI Taxonomy" id="2742685"/>
    <lineage>
        <taxon>Bacteria</taxon>
        <taxon>Pseudomonadati</taxon>
        <taxon>Pseudomonadota</taxon>
        <taxon>Gammaproteobacteria</taxon>
        <taxon>Alteromonadales</taxon>
        <taxon>Alteromonadales genera incertae sedis</taxon>
        <taxon>Motilimonas</taxon>
    </lineage>
</organism>
<evidence type="ECO:0008006" key="3">
    <source>
        <dbReference type="Google" id="ProtNLM"/>
    </source>
</evidence>
<protein>
    <recommendedName>
        <fullName evidence="3">Galactosyldiacylglycerol synthase</fullName>
    </recommendedName>
</protein>
<dbReference type="EMBL" id="JAIMJA010000025">
    <property type="protein sequence ID" value="MCE2596834.1"/>
    <property type="molecule type" value="Genomic_DNA"/>
</dbReference>
<name>A0ABS8WCQ8_9GAMM</name>